<name>A0A4U0Y0J7_9PEZI</name>
<dbReference type="EMBL" id="NAJN01000022">
    <property type="protein sequence ID" value="TKA81493.1"/>
    <property type="molecule type" value="Genomic_DNA"/>
</dbReference>
<dbReference type="AlphaFoldDB" id="A0A4U0Y0J7"/>
<evidence type="ECO:0000313" key="3">
    <source>
        <dbReference type="Proteomes" id="UP000308768"/>
    </source>
</evidence>
<dbReference type="Proteomes" id="UP000308768">
    <property type="component" value="Unassembled WGS sequence"/>
</dbReference>
<reference evidence="2 3" key="1">
    <citation type="submission" date="2017-03" db="EMBL/GenBank/DDBJ databases">
        <title>Genomes of endolithic fungi from Antarctica.</title>
        <authorList>
            <person name="Coleine C."/>
            <person name="Masonjones S."/>
            <person name="Stajich J.E."/>
        </authorList>
    </citation>
    <scope>NUCLEOTIDE SEQUENCE [LARGE SCALE GENOMIC DNA]</scope>
    <source>
        <strain evidence="2 3">CCFEE 5187</strain>
    </source>
</reference>
<protein>
    <submittedName>
        <fullName evidence="2">Uncharacterized protein</fullName>
    </submittedName>
</protein>
<sequence length="207" mass="22531">MASNKIVTSKLLASISKGGQQLELRAATATSFWTRPEVGIEALTPGLIKAVESSDKSLPAETAKFFARPREADHASQNDPKDHYTVVLQDKNGNYIRTEHFEKNAVAYYNTIAIGGHKNIDDQPDAFVYMPGDNYFEREGSSTVCVNFASGVKFSSNNESNAQSQGLGTVVGSADNTFGDWKVFKDDGRFLVVNGDGLTCNVMYSVN</sequence>
<keyword evidence="3" id="KW-1185">Reference proteome</keyword>
<evidence type="ECO:0000313" key="2">
    <source>
        <dbReference type="EMBL" id="TKA81493.1"/>
    </source>
</evidence>
<dbReference type="EMBL" id="NAJN01000219">
    <property type="protein sequence ID" value="TKA76807.1"/>
    <property type="molecule type" value="Genomic_DNA"/>
</dbReference>
<proteinExistence type="predicted"/>
<comment type="caution">
    <text evidence="2">The sequence shown here is derived from an EMBL/GenBank/DDBJ whole genome shotgun (WGS) entry which is preliminary data.</text>
</comment>
<evidence type="ECO:0000313" key="1">
    <source>
        <dbReference type="EMBL" id="TKA76807.1"/>
    </source>
</evidence>
<organism evidence="2 3">
    <name type="scientific">Cryomyces minteri</name>
    <dbReference type="NCBI Taxonomy" id="331657"/>
    <lineage>
        <taxon>Eukaryota</taxon>
        <taxon>Fungi</taxon>
        <taxon>Dikarya</taxon>
        <taxon>Ascomycota</taxon>
        <taxon>Pezizomycotina</taxon>
        <taxon>Dothideomycetes</taxon>
        <taxon>Dothideomycetes incertae sedis</taxon>
        <taxon>Cryomyces</taxon>
    </lineage>
</organism>
<gene>
    <name evidence="2" type="ORF">B0A49_00545</name>
    <name evidence="1" type="ORF">B0A49_02395</name>
</gene>
<dbReference type="OrthoDB" id="5235678at2759"/>
<accession>A0A4U0Y0J7</accession>